<evidence type="ECO:0000256" key="5">
    <source>
        <dbReference type="ARBA" id="ARBA00023002"/>
    </source>
</evidence>
<feature type="compositionally biased region" description="Low complexity" evidence="8">
    <location>
        <begin position="1899"/>
        <end position="1918"/>
    </location>
</feature>
<sequence length="1979" mass="215910">MMCWPSPSLLFSHNPAMSSWTLAQVAVHDTPSNCWVIIQNKVYDVTEFLNEHPGGAAIILKYAGRDATAAYEPIHPRDALDKNLPPSKHLGPLADTAASQLQKEKNSAAKTKDVIRVEEALKRRPPLERILNLTDMEHNSEGTLVDFVIAYHENARAFGRFFFHARVMRPVARCDPSTTILGFKSSIPVFVSGAALAKLGHPLGIIQMVSSNASLSPEEIVEASEKDQPLFFQLYKHKDDSIAEKRVRNIEKLGYKAIFLTVDAVVASNREQDIRSPWILEEQENGPVYYQEDATAPKDANVFGTAGALIANDDRDMTWEKDAVLAAEAGVDGIMISNHGAQCRLWKFYTPSAVNGLMSLVNWKRLDLTDEQAVFAEERCYGVDGVNKTVQILKREMLTAMRLAGASSIADLKPEMITITCDRLNLVCLSTGPITLCFYTYDHGILSTMRRHSSRPSLQMWRDSYPPSADPVSTQAFKRLAAPSERQDTDRWSKTYVTPTKLATPVRQQAEKLSQSAATHANGTPSEPPVSRRFPRPQTSQWSGPTMLRSGVSEHINTATSKSPRPPSPLKTSTTFTSDDTDIMPSFLPHEPTLSKVYGSVLQPKDTLTLHSCAICATVFQPDSTIYPNLSPETTGSFLCKPCFISNGGTKGNCPACSRPVLVLKTEGAYIHSGDKYWHKSCYNCAGCFKNIGDAPMVDLLGRPSCVDCFDTCLKRDHPSTPKRGRTTSNNNSPNPGSSSNPGGLNASYGPGRMTRENSPALEELELRLGLVKPRDTNVTTPGSGRKQRISTPSSLNNSTSSKRDVLDSISTNRQDVFSSPGVSSNPKAGLGKSPARPRSMSNLASSDMRSSPKSLLSDSPSSGTTSTVCCSACKKRISNPREGDQYITIPGSDENSKPQIFHTQCLKCAICDKLFGDTKKEIVGFTNCAAGVCHLECAPTVEPKPSSSPGKGIKTSSNSIPEWAPSIPKDLPMWTSSKPSNSMPPPALPNHAGTPSSPTKPFPRFGGQASCPGCRQPVSAMERGVVPGPQGSRWHAACLVCGGKKPLSRIALLGRSQDNKGEPGCGKKLDSAAKIDGEGGVWCRECLLLLGVGGSPASSPVRSPPVAGFPGGHPRINTQITGTTTIARQFTGAGGSEAVLRQLTGGGLSPTRSISPTKQLGMFGSINRGTRPRPKSVIGMRNTKSVDEGRGMFLTRREFIPALTISLPNWIGFRFSEPFTEPSTFDMSNSMSLLPNSLVLSTDSAIEAILADIPLFCEGIMGIGVFTFLFLTKQVKLCVNTFKRYAWPFLTTLRLFSISVFLYAATFMAFVAATLDLSQVISRGPPDTAKGIGLESVTALIYAREICLAISIFFLDLFFWMLVARCPRKECNDKLNELSTQRKPVAGTHSASWRRWGFVGAFLKWCTLAALISVPLLQMVWRLIPNQRKYTSVYVAESTIQTSVTAIFILKFILNITISPLVNWWRALQLYSVPMASLVIGIGLGIGNLTVFAFAETSLGRFLRAVEVYLLIVHSLYTAFQEFSDKCQQSRAEQPQLSEKAAEVNYVGGLPFAYSPTRSSKNAPDTFFSRPNFQSRRTSAISWVLPSPGQRKAPTPARASIGVDSVVLARYTPPPAQNPSSGKNSPIRSPFQPVDKDSQFNDYQQDAQQDSPRVARPVTSVSLSYYTMEQNLPETTEDTSQPSNLRAADTAGSHQGSITSLDELFRQQTELDKSIAALRLNSTLLSNGISFTDNQVITESKDQSRTTLTSTKTESISNRSEFSLSVFPDPPNEQKEEVATKYTAELSRSQDFGKAKKRTGESDAVQDQYLGVGKTPTSQQAQFDVTSFIGVLSESSRNSLDSFDVKADVEENAEIPAASTQATGLRPMILPLKVSTIRRDDSGASPTSPPRNYDNERSSMSSPTPLRPLLLARPPSSRVMPMQSVTMVPLAQRRARGGTISSNTRRPVISLPQMYEEPEEGIFERPRAVPVPQQPRTQ</sequence>
<dbReference type="InterPro" id="IPR001199">
    <property type="entry name" value="Cyt_B5-like_heme/steroid-bd"/>
</dbReference>
<evidence type="ECO:0000256" key="7">
    <source>
        <dbReference type="PROSITE-ProRule" id="PRU00125"/>
    </source>
</evidence>
<dbReference type="GO" id="GO:0020037">
    <property type="term" value="F:heme binding"/>
    <property type="evidence" value="ECO:0007669"/>
    <property type="project" value="InterPro"/>
</dbReference>
<evidence type="ECO:0000313" key="14">
    <source>
        <dbReference type="Proteomes" id="UP000567179"/>
    </source>
</evidence>
<feature type="region of interest" description="Disordered" evidence="8">
    <location>
        <begin position="480"/>
        <end position="582"/>
    </location>
</feature>
<dbReference type="SMART" id="SM00132">
    <property type="entry name" value="LIM"/>
    <property type="match status" value="3"/>
</dbReference>
<feature type="region of interest" description="Disordered" evidence="8">
    <location>
        <begin position="1674"/>
        <end position="1695"/>
    </location>
</feature>
<feature type="transmembrane region" description="Helical" evidence="9">
    <location>
        <begin position="1294"/>
        <end position="1316"/>
    </location>
</feature>
<keyword evidence="5" id="KW-0560">Oxidoreductase</keyword>
<feature type="domain" description="LIM zinc-binding" evidence="10">
    <location>
        <begin position="652"/>
        <end position="716"/>
    </location>
</feature>
<gene>
    <name evidence="13" type="ORF">D9619_003153</name>
</gene>
<keyword evidence="7" id="KW-0440">LIM domain</keyword>
<dbReference type="PROSITE" id="PS50255">
    <property type="entry name" value="CYTOCHROME_B5_2"/>
    <property type="match status" value="1"/>
</dbReference>
<feature type="region of interest" description="Disordered" evidence="8">
    <location>
        <begin position="720"/>
        <end position="756"/>
    </location>
</feature>
<keyword evidence="14" id="KW-1185">Reference proteome</keyword>
<keyword evidence="9" id="KW-1133">Transmembrane helix</keyword>
<keyword evidence="4 7" id="KW-0862">Zinc</keyword>
<dbReference type="SUPFAM" id="SSF55856">
    <property type="entry name" value="Cytochrome b5-like heme/steroid binding domain"/>
    <property type="match status" value="1"/>
</dbReference>
<feature type="compositionally biased region" description="Polar residues" evidence="8">
    <location>
        <begin position="946"/>
        <end position="961"/>
    </location>
</feature>
<dbReference type="CDD" id="cd08368">
    <property type="entry name" value="LIM"/>
    <property type="match status" value="2"/>
</dbReference>
<feature type="compositionally biased region" description="Low complexity" evidence="8">
    <location>
        <begin position="1969"/>
        <end position="1979"/>
    </location>
</feature>
<evidence type="ECO:0000259" key="10">
    <source>
        <dbReference type="PROSITE" id="PS50023"/>
    </source>
</evidence>
<dbReference type="PROSITE" id="PS51349">
    <property type="entry name" value="FMN_HYDROXY_ACID_DH_2"/>
    <property type="match status" value="1"/>
</dbReference>
<evidence type="ECO:0000256" key="8">
    <source>
        <dbReference type="SAM" id="MobiDB-lite"/>
    </source>
</evidence>
<dbReference type="InterPro" id="IPR001781">
    <property type="entry name" value="Znf_LIM"/>
</dbReference>
<evidence type="ECO:0000256" key="4">
    <source>
        <dbReference type="ARBA" id="ARBA00022833"/>
    </source>
</evidence>
<keyword evidence="2" id="KW-0349">Heme</keyword>
<feature type="compositionally biased region" description="Low complexity" evidence="8">
    <location>
        <begin position="852"/>
        <end position="868"/>
    </location>
</feature>
<keyword evidence="9" id="KW-0812">Transmembrane</keyword>
<dbReference type="InterPro" id="IPR000262">
    <property type="entry name" value="FMN-dep_DH"/>
</dbReference>
<feature type="transmembrane region" description="Helical" evidence="9">
    <location>
        <begin position="1342"/>
        <end position="1365"/>
    </location>
</feature>
<feature type="transmembrane region" description="Helical" evidence="9">
    <location>
        <begin position="1477"/>
        <end position="1496"/>
    </location>
</feature>
<dbReference type="FunFam" id="3.10.120.10:FF:000009">
    <property type="entry name" value="Cytochrome b2, mitochondrial, putative"/>
    <property type="match status" value="1"/>
</dbReference>
<evidence type="ECO:0000259" key="11">
    <source>
        <dbReference type="PROSITE" id="PS50255"/>
    </source>
</evidence>
<dbReference type="SUPFAM" id="SSF51395">
    <property type="entry name" value="FMN-linked oxidoreductases"/>
    <property type="match status" value="1"/>
</dbReference>
<evidence type="ECO:0000256" key="2">
    <source>
        <dbReference type="ARBA" id="ARBA00022617"/>
    </source>
</evidence>
<dbReference type="InterPro" id="IPR013785">
    <property type="entry name" value="Aldolase_TIM"/>
</dbReference>
<dbReference type="InterPro" id="IPR036400">
    <property type="entry name" value="Cyt_B5-like_heme/steroid_sf"/>
</dbReference>
<evidence type="ECO:0000256" key="9">
    <source>
        <dbReference type="SAM" id="Phobius"/>
    </source>
</evidence>
<keyword evidence="9" id="KW-0472">Membrane</keyword>
<dbReference type="Gene3D" id="3.20.20.70">
    <property type="entry name" value="Aldolase class I"/>
    <property type="match status" value="2"/>
</dbReference>
<dbReference type="EMBL" id="JAACJJ010000056">
    <property type="protein sequence ID" value="KAF5312988.1"/>
    <property type="molecule type" value="Genomic_DNA"/>
</dbReference>
<evidence type="ECO:0000256" key="3">
    <source>
        <dbReference type="ARBA" id="ARBA00022723"/>
    </source>
</evidence>
<feature type="compositionally biased region" description="Polar residues" evidence="8">
    <location>
        <begin position="1674"/>
        <end position="1685"/>
    </location>
</feature>
<proteinExistence type="predicted"/>
<dbReference type="Pfam" id="PF01070">
    <property type="entry name" value="FMN_dh"/>
    <property type="match status" value="1"/>
</dbReference>
<evidence type="ECO:0000256" key="6">
    <source>
        <dbReference type="ARBA" id="ARBA00023004"/>
    </source>
</evidence>
<dbReference type="Pfam" id="PF00173">
    <property type="entry name" value="Cyt-b5"/>
    <property type="match status" value="1"/>
</dbReference>
<feature type="region of interest" description="Disordered" evidence="8">
    <location>
        <begin position="1611"/>
        <end position="1657"/>
    </location>
</feature>
<feature type="compositionally biased region" description="Low complexity" evidence="8">
    <location>
        <begin position="729"/>
        <end position="744"/>
    </location>
</feature>
<feature type="region of interest" description="Disordered" evidence="8">
    <location>
        <begin position="942"/>
        <end position="1009"/>
    </location>
</feature>
<keyword evidence="6" id="KW-0408">Iron</keyword>
<feature type="compositionally biased region" description="Polar residues" evidence="8">
    <location>
        <begin position="1641"/>
        <end position="1652"/>
    </location>
</feature>
<feature type="transmembrane region" description="Helical" evidence="9">
    <location>
        <begin position="1445"/>
        <end position="1465"/>
    </location>
</feature>
<protein>
    <submittedName>
        <fullName evidence="13">Uncharacterized protein</fullName>
    </submittedName>
</protein>
<name>A0A8H5EUX3_9AGAR</name>
<keyword evidence="3 7" id="KW-0479">Metal-binding</keyword>
<feature type="region of interest" description="Disordered" evidence="8">
    <location>
        <begin position="1930"/>
        <end position="1979"/>
    </location>
</feature>
<feature type="compositionally biased region" description="Low complexity" evidence="8">
    <location>
        <begin position="791"/>
        <end position="801"/>
    </location>
</feature>
<evidence type="ECO:0000313" key="13">
    <source>
        <dbReference type="EMBL" id="KAF5312988.1"/>
    </source>
</evidence>
<dbReference type="PANTHER" id="PTHR10578">
    <property type="entry name" value="S -2-HYDROXY-ACID OXIDASE-RELATED"/>
    <property type="match status" value="1"/>
</dbReference>
<dbReference type="OrthoDB" id="1112565at2759"/>
<organism evidence="13 14">
    <name type="scientific">Psilocybe cf. subviscida</name>
    <dbReference type="NCBI Taxonomy" id="2480587"/>
    <lineage>
        <taxon>Eukaryota</taxon>
        <taxon>Fungi</taxon>
        <taxon>Dikarya</taxon>
        <taxon>Basidiomycota</taxon>
        <taxon>Agaricomycotina</taxon>
        <taxon>Agaricomycetes</taxon>
        <taxon>Agaricomycetidae</taxon>
        <taxon>Agaricales</taxon>
        <taxon>Agaricineae</taxon>
        <taxon>Strophariaceae</taxon>
        <taxon>Psilocybe</taxon>
    </lineage>
</organism>
<feature type="compositionally biased region" description="Polar residues" evidence="8">
    <location>
        <begin position="1619"/>
        <end position="1628"/>
    </location>
</feature>
<dbReference type="GO" id="GO:0016491">
    <property type="term" value="F:oxidoreductase activity"/>
    <property type="evidence" value="ECO:0007669"/>
    <property type="project" value="UniProtKB-KW"/>
</dbReference>
<dbReference type="Proteomes" id="UP000567179">
    <property type="component" value="Unassembled WGS sequence"/>
</dbReference>
<dbReference type="PROSITE" id="PS00191">
    <property type="entry name" value="CYTOCHROME_B5_1"/>
    <property type="match status" value="1"/>
</dbReference>
<feature type="transmembrane region" description="Helical" evidence="9">
    <location>
        <begin position="1254"/>
        <end position="1273"/>
    </location>
</feature>
<dbReference type="PROSITE" id="PS50023">
    <property type="entry name" value="LIM_DOMAIN_2"/>
    <property type="match status" value="1"/>
</dbReference>
<comment type="cofactor">
    <cofactor evidence="1">
        <name>FMN</name>
        <dbReference type="ChEBI" id="CHEBI:58210"/>
    </cofactor>
</comment>
<evidence type="ECO:0000256" key="1">
    <source>
        <dbReference type="ARBA" id="ARBA00001917"/>
    </source>
</evidence>
<reference evidence="13 14" key="1">
    <citation type="journal article" date="2020" name="ISME J.">
        <title>Uncovering the hidden diversity of litter-decomposition mechanisms in mushroom-forming fungi.</title>
        <authorList>
            <person name="Floudas D."/>
            <person name="Bentzer J."/>
            <person name="Ahren D."/>
            <person name="Johansson T."/>
            <person name="Persson P."/>
            <person name="Tunlid A."/>
        </authorList>
    </citation>
    <scope>NUCLEOTIDE SEQUENCE [LARGE SCALE GENOMIC DNA]</scope>
    <source>
        <strain evidence="13 14">CBS 101986</strain>
    </source>
</reference>
<dbReference type="PROSITE" id="PS00478">
    <property type="entry name" value="LIM_DOMAIN_1"/>
    <property type="match status" value="1"/>
</dbReference>
<feature type="compositionally biased region" description="Polar residues" evidence="8">
    <location>
        <begin position="809"/>
        <end position="827"/>
    </location>
</feature>
<dbReference type="GO" id="GO:0046872">
    <property type="term" value="F:metal ion binding"/>
    <property type="evidence" value="ECO:0007669"/>
    <property type="project" value="UniProtKB-KW"/>
</dbReference>
<evidence type="ECO:0000259" key="12">
    <source>
        <dbReference type="PROSITE" id="PS51349"/>
    </source>
</evidence>
<feature type="transmembrane region" description="Helical" evidence="9">
    <location>
        <begin position="1403"/>
        <end position="1425"/>
    </location>
</feature>
<comment type="caution">
    <text evidence="13">The sequence shown here is derived from an EMBL/GenBank/DDBJ whole genome shotgun (WGS) entry which is preliminary data.</text>
</comment>
<feature type="region of interest" description="Disordered" evidence="8">
    <location>
        <begin position="768"/>
        <end position="868"/>
    </location>
</feature>
<accession>A0A8H5EUX3</accession>
<dbReference type="Gene3D" id="3.10.120.10">
    <property type="entry name" value="Cytochrome b5-like heme/steroid binding domain"/>
    <property type="match status" value="1"/>
</dbReference>
<feature type="compositionally biased region" description="Polar residues" evidence="8">
    <location>
        <begin position="511"/>
        <end position="525"/>
    </location>
</feature>
<feature type="domain" description="Cytochrome b5 heme-binding" evidence="11">
    <location>
        <begin position="17"/>
        <end position="94"/>
    </location>
</feature>
<feature type="domain" description="FMN hydroxy acid dehydrogenase" evidence="12">
    <location>
        <begin position="149"/>
        <end position="341"/>
    </location>
</feature>
<dbReference type="InterPro" id="IPR018506">
    <property type="entry name" value="Cyt_B5_heme-BS"/>
</dbReference>
<dbReference type="GO" id="GO:0030695">
    <property type="term" value="F:GTPase regulator activity"/>
    <property type="evidence" value="ECO:0007669"/>
    <property type="project" value="UniProtKB-ARBA"/>
</dbReference>
<feature type="compositionally biased region" description="Polar residues" evidence="8">
    <location>
        <begin position="840"/>
        <end position="850"/>
    </location>
</feature>
<dbReference type="InterPro" id="IPR037396">
    <property type="entry name" value="FMN_HAD"/>
</dbReference>
<dbReference type="Gene3D" id="2.10.110.10">
    <property type="entry name" value="Cysteine Rich Protein"/>
    <property type="match status" value="2"/>
</dbReference>
<feature type="region of interest" description="Disordered" evidence="8">
    <location>
        <begin position="1877"/>
        <end position="1918"/>
    </location>
</feature>
<dbReference type="SMART" id="SM01117">
    <property type="entry name" value="Cyt-b5"/>
    <property type="match status" value="1"/>
</dbReference>
<dbReference type="PANTHER" id="PTHR10578:SF148">
    <property type="entry name" value="L-LACTATE DEHYDROGENASE (CYTOCHROME)"/>
    <property type="match status" value="1"/>
</dbReference>